<feature type="compositionally biased region" description="Basic residues" evidence="2">
    <location>
        <begin position="476"/>
        <end position="487"/>
    </location>
</feature>
<accession>A0ABP1Q1A0</accession>
<feature type="region of interest" description="Disordered" evidence="2">
    <location>
        <begin position="535"/>
        <end position="559"/>
    </location>
</feature>
<sequence length="559" mass="65412">MDQAKEFLQSLQKNASTTVPGSEGDDTWKMEYDKLKKEFELYKKWIETETQSELSGMEMRWSNLQTEAETMKLTLETQNQKLSRQNTVLERQVTALQEELEETRLVSHEQMKHTTTMKRQLKERCTDLELKLEEKNKTISELTLQFTESKSRNERMYKDMLLLSEENEKLIAQNSDARQQYNENLNDFAAQCNTMLDKVTSYYSDELKTAALNYVDVSEQLDMNKELVSGMREEIKLKEQELQNTVTVLKERNAISLKTNEVVRRLEELEKRNDSTVHSKEEAQQLLNDVMRTVNELNKWLMDHQNNSCTDFCDCALAMLGQRETVPYYFLHDFESIRIKEINPGNIQQAARDIIEVFKREGLNQKFILNSLNNWTKRSEEKMEQLQARISVLEKSAKEEMSKHSEEMDKVLEKSKKYKKLIQKLRQKLKDTAAQLPDFGYREINSVQHKKERCKKRPKCTRSLSVHVDAGEKPYQKKKVVPVRKSRSSSSSSESCQRENRTSAQVSTCSEYKIILDNADCILKRIDSRTSQFVKTNKEHQPCHSHSSSSQKMNPSIEL</sequence>
<feature type="region of interest" description="Disordered" evidence="2">
    <location>
        <begin position="1"/>
        <end position="25"/>
    </location>
</feature>
<evidence type="ECO:0000256" key="1">
    <source>
        <dbReference type="SAM" id="Coils"/>
    </source>
</evidence>
<evidence type="ECO:0000313" key="3">
    <source>
        <dbReference type="EMBL" id="CAL8085648.1"/>
    </source>
</evidence>
<dbReference type="Proteomes" id="UP001642540">
    <property type="component" value="Unassembled WGS sequence"/>
</dbReference>
<evidence type="ECO:0008006" key="5">
    <source>
        <dbReference type="Google" id="ProtNLM"/>
    </source>
</evidence>
<feature type="compositionally biased region" description="Polar residues" evidence="2">
    <location>
        <begin position="9"/>
        <end position="20"/>
    </location>
</feature>
<gene>
    <name evidence="3" type="ORF">ODALV1_LOCUS6182</name>
</gene>
<name>A0ABP1Q1A0_9HEXA</name>
<reference evidence="3 4" key="1">
    <citation type="submission" date="2024-08" db="EMBL/GenBank/DDBJ databases">
        <authorList>
            <person name="Cucini C."/>
            <person name="Frati F."/>
        </authorList>
    </citation>
    <scope>NUCLEOTIDE SEQUENCE [LARGE SCALE GENOMIC DNA]</scope>
</reference>
<comment type="caution">
    <text evidence="3">The sequence shown here is derived from an EMBL/GenBank/DDBJ whole genome shotgun (WGS) entry which is preliminary data.</text>
</comment>
<proteinExistence type="predicted"/>
<feature type="coiled-coil region" evidence="1">
    <location>
        <begin position="369"/>
        <end position="435"/>
    </location>
</feature>
<keyword evidence="4" id="KW-1185">Reference proteome</keyword>
<dbReference type="EMBL" id="CAXLJM020000019">
    <property type="protein sequence ID" value="CAL8085648.1"/>
    <property type="molecule type" value="Genomic_DNA"/>
</dbReference>
<evidence type="ECO:0000313" key="4">
    <source>
        <dbReference type="Proteomes" id="UP001642540"/>
    </source>
</evidence>
<feature type="region of interest" description="Disordered" evidence="2">
    <location>
        <begin position="466"/>
        <end position="500"/>
    </location>
</feature>
<evidence type="ECO:0000256" key="2">
    <source>
        <dbReference type="SAM" id="MobiDB-lite"/>
    </source>
</evidence>
<protein>
    <recommendedName>
        <fullName evidence="5">Girdin</fullName>
    </recommendedName>
</protein>
<feature type="coiled-coil region" evidence="1">
    <location>
        <begin position="72"/>
        <end position="180"/>
    </location>
</feature>
<feature type="coiled-coil region" evidence="1">
    <location>
        <begin position="232"/>
        <end position="286"/>
    </location>
</feature>
<organism evidence="3 4">
    <name type="scientific">Orchesella dallaii</name>
    <dbReference type="NCBI Taxonomy" id="48710"/>
    <lineage>
        <taxon>Eukaryota</taxon>
        <taxon>Metazoa</taxon>
        <taxon>Ecdysozoa</taxon>
        <taxon>Arthropoda</taxon>
        <taxon>Hexapoda</taxon>
        <taxon>Collembola</taxon>
        <taxon>Entomobryomorpha</taxon>
        <taxon>Entomobryoidea</taxon>
        <taxon>Orchesellidae</taxon>
        <taxon>Orchesellinae</taxon>
        <taxon>Orchesella</taxon>
    </lineage>
</organism>
<keyword evidence="1" id="KW-0175">Coiled coil</keyword>